<evidence type="ECO:0000259" key="2">
    <source>
        <dbReference type="PROSITE" id="PS50072"/>
    </source>
</evidence>
<dbReference type="PROSITE" id="PS50072">
    <property type="entry name" value="CSA_PPIASE_2"/>
    <property type="match status" value="1"/>
</dbReference>
<dbReference type="InterPro" id="IPR002130">
    <property type="entry name" value="Cyclophilin-type_PPIase_dom"/>
</dbReference>
<feature type="compositionally biased region" description="Basic and acidic residues" evidence="1">
    <location>
        <begin position="113"/>
        <end position="125"/>
    </location>
</feature>
<keyword evidence="4" id="KW-1185">Reference proteome</keyword>
<feature type="compositionally biased region" description="Acidic residues" evidence="1">
    <location>
        <begin position="126"/>
        <end position="135"/>
    </location>
</feature>
<dbReference type="EMBL" id="JAJJMA010039230">
    <property type="protein sequence ID" value="MCL7024890.1"/>
    <property type="molecule type" value="Genomic_DNA"/>
</dbReference>
<dbReference type="AlphaFoldDB" id="A0AA41UW37"/>
<dbReference type="Gene3D" id="2.40.100.10">
    <property type="entry name" value="Cyclophilin-like"/>
    <property type="match status" value="1"/>
</dbReference>
<comment type="caution">
    <text evidence="3">The sequence shown here is derived from an EMBL/GenBank/DDBJ whole genome shotgun (WGS) entry which is preliminary data.</text>
</comment>
<protein>
    <recommendedName>
        <fullName evidence="2">PPIase cyclophilin-type domain-containing protein</fullName>
    </recommendedName>
</protein>
<evidence type="ECO:0000256" key="1">
    <source>
        <dbReference type="SAM" id="MobiDB-lite"/>
    </source>
</evidence>
<evidence type="ECO:0000313" key="4">
    <source>
        <dbReference type="Proteomes" id="UP001177140"/>
    </source>
</evidence>
<dbReference type="PANTHER" id="PTHR47724:SF1">
    <property type="entry name" value="PEPTIDYL-PROLYL CIS-TRANS ISOMERASE CYP26-2, CHLOROPLASTIC"/>
    <property type="match status" value="1"/>
</dbReference>
<dbReference type="GO" id="GO:0009507">
    <property type="term" value="C:chloroplast"/>
    <property type="evidence" value="ECO:0007669"/>
    <property type="project" value="TreeGrafter"/>
</dbReference>
<evidence type="ECO:0000313" key="3">
    <source>
        <dbReference type="EMBL" id="MCL7024890.1"/>
    </source>
</evidence>
<dbReference type="Proteomes" id="UP001177140">
    <property type="component" value="Unassembled WGS sequence"/>
</dbReference>
<dbReference type="FunFam" id="2.40.100.10:FF:000040">
    <property type="entry name" value="Peptidyl-prolyl cis-trans isomerase B"/>
    <property type="match status" value="1"/>
</dbReference>
<name>A0AA41UW37_PAPNU</name>
<feature type="region of interest" description="Disordered" evidence="1">
    <location>
        <begin position="79"/>
        <end position="157"/>
    </location>
</feature>
<dbReference type="Pfam" id="PF00160">
    <property type="entry name" value="Pro_isomerase"/>
    <property type="match status" value="1"/>
</dbReference>
<dbReference type="InterPro" id="IPR044185">
    <property type="entry name" value="CYP26-2-like"/>
</dbReference>
<gene>
    <name evidence="3" type="ORF">MKW94_005424</name>
</gene>
<dbReference type="SUPFAM" id="SSF50891">
    <property type="entry name" value="Cyclophilin-like"/>
    <property type="match status" value="1"/>
</dbReference>
<proteinExistence type="predicted"/>
<reference evidence="3" key="1">
    <citation type="submission" date="2022-03" db="EMBL/GenBank/DDBJ databases">
        <title>A functionally conserved STORR gene fusion in Papaver species that diverged 16.8 million years ago.</title>
        <authorList>
            <person name="Catania T."/>
        </authorList>
    </citation>
    <scope>NUCLEOTIDE SEQUENCE</scope>
    <source>
        <strain evidence="3">S-191538</strain>
    </source>
</reference>
<sequence length="384" mass="41999">MNSLKMSQNVHSLHLSHQIHKLSCHSSHSPVRAVANQTSAIFKTKLKISRRELAICIGPSLLYLGNPFHLPEARAEDESLLKDKPELQEETSGTEDESLLKDKTEAQEETSGTEDKALLKDKTEAQEETSGTEDESLLKDKTEAQEETSATKSATDSSITKRAYLDISIDGEPVGRIIIGLNESDAPEGFSRFSSLVSGTAGTSYRRKEFVKILPNYVQHGGVRSFGVDAELAKKTGSSLAVDKLVTEWERLNKNNPGTKNVAGSVSIVVRNPSKPPPKMKLVARKGKLEIDEEEVGTDPNGTEFVISSKDSPELDASSLVVGKVLDGMNVVERITKVKTVQENTSSNFFKVAKLIGDKRAVVAERGFNRPYSKVIVTNCDLMD</sequence>
<feature type="domain" description="PPIase cyclophilin-type" evidence="2">
    <location>
        <begin position="164"/>
        <end position="382"/>
    </location>
</feature>
<dbReference type="GO" id="GO:0003755">
    <property type="term" value="F:peptidyl-prolyl cis-trans isomerase activity"/>
    <property type="evidence" value="ECO:0007669"/>
    <property type="project" value="InterPro"/>
</dbReference>
<dbReference type="PANTHER" id="PTHR47724">
    <property type="entry name" value="PEPTIDYL-PROLYL CIS-TRANS ISOMERASE CYP26-2, CHLOROPLASTIC"/>
    <property type="match status" value="1"/>
</dbReference>
<accession>A0AA41UW37</accession>
<organism evidence="3 4">
    <name type="scientific">Papaver nudicaule</name>
    <name type="common">Iceland poppy</name>
    <dbReference type="NCBI Taxonomy" id="74823"/>
    <lineage>
        <taxon>Eukaryota</taxon>
        <taxon>Viridiplantae</taxon>
        <taxon>Streptophyta</taxon>
        <taxon>Embryophyta</taxon>
        <taxon>Tracheophyta</taxon>
        <taxon>Spermatophyta</taxon>
        <taxon>Magnoliopsida</taxon>
        <taxon>Ranunculales</taxon>
        <taxon>Papaveraceae</taxon>
        <taxon>Papaveroideae</taxon>
        <taxon>Papaver</taxon>
    </lineage>
</organism>
<dbReference type="InterPro" id="IPR029000">
    <property type="entry name" value="Cyclophilin-like_dom_sf"/>
</dbReference>
<feature type="compositionally biased region" description="Polar residues" evidence="1">
    <location>
        <begin position="147"/>
        <end position="157"/>
    </location>
</feature>
<feature type="compositionally biased region" description="Acidic residues" evidence="1">
    <location>
        <begin position="88"/>
        <end position="97"/>
    </location>
</feature>